<dbReference type="NCBIfam" id="NF002350">
    <property type="entry name" value="PRK01315.1"/>
    <property type="match status" value="1"/>
</dbReference>
<dbReference type="InterPro" id="IPR001708">
    <property type="entry name" value="YidC/ALB3/OXA1/COX18"/>
</dbReference>
<dbReference type="Proteomes" id="UP000238164">
    <property type="component" value="Chromosome 1"/>
</dbReference>
<keyword evidence="9 18" id="KW-0472">Membrane</keyword>
<keyword evidence="10" id="KW-0143">Chaperone</keyword>
<accession>A0A2N9JJE0</accession>
<evidence type="ECO:0000313" key="21">
    <source>
        <dbReference type="Proteomes" id="UP000238164"/>
    </source>
</evidence>
<sequence length="386" mass="42429">MIPPIPQIVPLDLWGDLLGALNTMMAPLYWAVSWVMTTFHALFASFLGADSGWAWALAIISLTVVIRTALIPLFVRQIRSSRNMQLLQPQMKALQEKYGHDRERLGQETMKLYKDEGVNPMASCLPLLLQMPIFIALYQVLWNASQGHAIGVLTIEQAESLRNATIFGAKLSGVFWPLTSGFGPTQILTAVLVLSMTAVLFVTQLQLMRKNMPPEALTGQFAQQQKIMLYVFPFMYLFMGVNIPVGVLLYWLVSNTWTMAQQYILIHNNPAPNTPAYIDWEERMRAKGKDPEELARKRAGKSRKAAPSAAPADPTKVARQSTSGTGSAPSAGGKGSTAKNGTTSTSGTAEQASAQRQQVQRQQPTRSSRSARRSAQPKPKPTTGDA</sequence>
<evidence type="ECO:0000256" key="7">
    <source>
        <dbReference type="ARBA" id="ARBA00022927"/>
    </source>
</evidence>
<feature type="compositionally biased region" description="Low complexity" evidence="17">
    <location>
        <begin position="321"/>
        <end position="339"/>
    </location>
</feature>
<dbReference type="InterPro" id="IPR047196">
    <property type="entry name" value="YidC_ALB_C"/>
</dbReference>
<comment type="similarity">
    <text evidence="2">Belongs to the OXA1/ALB3/YidC family. Type 1 subfamily.</text>
</comment>
<dbReference type="Pfam" id="PF02096">
    <property type="entry name" value="60KD_IMP"/>
    <property type="match status" value="1"/>
</dbReference>
<comment type="subunit">
    <text evidence="12">Interacts with the Sec translocase complex via SecD. Specifically interacts with transmembrane segments of nascent integral membrane proteins during membrane integration.</text>
</comment>
<gene>
    <name evidence="20" type="ORF">MPLG2_3135</name>
</gene>
<dbReference type="PANTHER" id="PTHR12428">
    <property type="entry name" value="OXA1"/>
    <property type="match status" value="1"/>
</dbReference>
<evidence type="ECO:0000313" key="20">
    <source>
        <dbReference type="EMBL" id="SPD88165.1"/>
    </source>
</evidence>
<evidence type="ECO:0000256" key="11">
    <source>
        <dbReference type="ARBA" id="ARBA00025034"/>
    </source>
</evidence>
<dbReference type="GO" id="GO:0032977">
    <property type="term" value="F:membrane insertase activity"/>
    <property type="evidence" value="ECO:0007669"/>
    <property type="project" value="InterPro"/>
</dbReference>
<keyword evidence="7" id="KW-0653">Protein transport</keyword>
<dbReference type="GO" id="GO:0051205">
    <property type="term" value="P:protein insertion into membrane"/>
    <property type="evidence" value="ECO:0007669"/>
    <property type="project" value="TreeGrafter"/>
</dbReference>
<evidence type="ECO:0000259" key="19">
    <source>
        <dbReference type="Pfam" id="PF02096"/>
    </source>
</evidence>
<evidence type="ECO:0000256" key="4">
    <source>
        <dbReference type="ARBA" id="ARBA00022448"/>
    </source>
</evidence>
<evidence type="ECO:0000256" key="10">
    <source>
        <dbReference type="ARBA" id="ARBA00023186"/>
    </source>
</evidence>
<evidence type="ECO:0000256" key="3">
    <source>
        <dbReference type="ARBA" id="ARBA00015325"/>
    </source>
</evidence>
<evidence type="ECO:0000256" key="16">
    <source>
        <dbReference type="RuleBase" id="RU003945"/>
    </source>
</evidence>
<keyword evidence="8 18" id="KW-1133">Transmembrane helix</keyword>
<evidence type="ECO:0000256" key="18">
    <source>
        <dbReference type="SAM" id="Phobius"/>
    </source>
</evidence>
<evidence type="ECO:0000256" key="5">
    <source>
        <dbReference type="ARBA" id="ARBA00022475"/>
    </source>
</evidence>
<name>A0A2N9JJE0_9ACTN</name>
<keyword evidence="5" id="KW-1003">Cell membrane</keyword>
<keyword evidence="4" id="KW-0813">Transport</keyword>
<keyword evidence="21" id="KW-1185">Reference proteome</keyword>
<dbReference type="GO" id="GO:0005886">
    <property type="term" value="C:plasma membrane"/>
    <property type="evidence" value="ECO:0007669"/>
    <property type="project" value="UniProtKB-SubCell"/>
</dbReference>
<evidence type="ECO:0000256" key="12">
    <source>
        <dbReference type="ARBA" id="ARBA00026028"/>
    </source>
</evidence>
<protein>
    <recommendedName>
        <fullName evidence="3">Membrane protein insertase YidC</fullName>
    </recommendedName>
    <alternativeName>
        <fullName evidence="15">Foldase YidC</fullName>
    </alternativeName>
    <alternativeName>
        <fullName evidence="14">Membrane integrase YidC</fullName>
    </alternativeName>
    <alternativeName>
        <fullName evidence="13">Membrane protein YidC</fullName>
    </alternativeName>
</protein>
<comment type="function">
    <text evidence="11">Required for the insertion and/or proper folding and/or complex formation of integral membrane proteins into the membrane. Involved in integration of membrane proteins that insert both dependently and independently of the Sec translocase complex, as well as at least some lipoproteins. Aids folding of multispanning membrane proteins.</text>
</comment>
<evidence type="ECO:0000256" key="13">
    <source>
        <dbReference type="ARBA" id="ARBA00031538"/>
    </source>
</evidence>
<evidence type="ECO:0000256" key="6">
    <source>
        <dbReference type="ARBA" id="ARBA00022692"/>
    </source>
</evidence>
<evidence type="ECO:0000256" key="17">
    <source>
        <dbReference type="SAM" id="MobiDB-lite"/>
    </source>
</evidence>
<feature type="transmembrane region" description="Helical" evidence="18">
    <location>
        <begin position="187"/>
        <end position="207"/>
    </location>
</feature>
<dbReference type="CDD" id="cd20070">
    <property type="entry name" value="5TM_YidC_Alb3"/>
    <property type="match status" value="1"/>
</dbReference>
<dbReference type="GO" id="GO:0015031">
    <property type="term" value="P:protein transport"/>
    <property type="evidence" value="ECO:0007669"/>
    <property type="project" value="UniProtKB-KW"/>
</dbReference>
<feature type="domain" description="Membrane insertase YidC/Oxa/ALB C-terminal" evidence="19">
    <location>
        <begin position="55"/>
        <end position="265"/>
    </location>
</feature>
<dbReference type="KEGG" id="mgg:MPLG2_3135"/>
<dbReference type="AlphaFoldDB" id="A0A2N9JJE0"/>
<dbReference type="EMBL" id="LT985188">
    <property type="protein sequence ID" value="SPD88165.1"/>
    <property type="molecule type" value="Genomic_DNA"/>
</dbReference>
<dbReference type="NCBIfam" id="TIGR03592">
    <property type="entry name" value="yidC_oxa1_cterm"/>
    <property type="match status" value="1"/>
</dbReference>
<feature type="transmembrane region" description="Helical" evidence="18">
    <location>
        <begin position="28"/>
        <end position="47"/>
    </location>
</feature>
<feature type="region of interest" description="Disordered" evidence="17">
    <location>
        <begin position="288"/>
        <end position="386"/>
    </location>
</feature>
<comment type="subcellular location">
    <subcellularLocation>
        <location evidence="1">Cell membrane</location>
        <topology evidence="1">Multi-pass membrane protein</topology>
    </subcellularLocation>
    <subcellularLocation>
        <location evidence="16">Membrane</location>
        <topology evidence="16">Multi-pass membrane protein</topology>
    </subcellularLocation>
</comment>
<evidence type="ECO:0000256" key="1">
    <source>
        <dbReference type="ARBA" id="ARBA00004651"/>
    </source>
</evidence>
<evidence type="ECO:0000256" key="15">
    <source>
        <dbReference type="ARBA" id="ARBA00033342"/>
    </source>
</evidence>
<feature type="transmembrane region" description="Helical" evidence="18">
    <location>
        <begin position="53"/>
        <end position="75"/>
    </location>
</feature>
<evidence type="ECO:0000256" key="9">
    <source>
        <dbReference type="ARBA" id="ARBA00023136"/>
    </source>
</evidence>
<proteinExistence type="inferred from homology"/>
<feature type="transmembrane region" description="Helical" evidence="18">
    <location>
        <begin position="120"/>
        <end position="141"/>
    </location>
</feature>
<evidence type="ECO:0000256" key="2">
    <source>
        <dbReference type="ARBA" id="ARBA00010527"/>
    </source>
</evidence>
<dbReference type="PANTHER" id="PTHR12428:SF65">
    <property type="entry name" value="CYTOCHROME C OXIDASE ASSEMBLY PROTEIN COX18, MITOCHONDRIAL"/>
    <property type="match status" value="1"/>
</dbReference>
<feature type="compositionally biased region" description="Low complexity" evidence="17">
    <location>
        <begin position="349"/>
        <end position="376"/>
    </location>
</feature>
<feature type="transmembrane region" description="Helical" evidence="18">
    <location>
        <begin position="227"/>
        <end position="253"/>
    </location>
</feature>
<reference evidence="20 21" key="1">
    <citation type="submission" date="2018-02" db="EMBL/GenBank/DDBJ databases">
        <authorList>
            <person name="Cohen D.B."/>
            <person name="Kent A.D."/>
        </authorList>
    </citation>
    <scope>NUCLEOTIDE SEQUENCE [LARGE SCALE GENOMIC DNA]</scope>
    <source>
        <strain evidence="20">1</strain>
    </source>
</reference>
<organism evidence="20 21">
    <name type="scientific">Micropruina glycogenica</name>
    <dbReference type="NCBI Taxonomy" id="75385"/>
    <lineage>
        <taxon>Bacteria</taxon>
        <taxon>Bacillati</taxon>
        <taxon>Actinomycetota</taxon>
        <taxon>Actinomycetes</taxon>
        <taxon>Propionibacteriales</taxon>
        <taxon>Nocardioidaceae</taxon>
        <taxon>Micropruina</taxon>
    </lineage>
</organism>
<evidence type="ECO:0000256" key="14">
    <source>
        <dbReference type="ARBA" id="ARBA00033245"/>
    </source>
</evidence>
<evidence type="ECO:0000256" key="8">
    <source>
        <dbReference type="ARBA" id="ARBA00022989"/>
    </source>
</evidence>
<keyword evidence="6 16" id="KW-0812">Transmembrane</keyword>
<dbReference type="InterPro" id="IPR028055">
    <property type="entry name" value="YidC/Oxa/ALB_C"/>
</dbReference>